<dbReference type="RefSeq" id="XP_058310198.1">
    <property type="nucleotide sequence ID" value="XM_058450736.1"/>
</dbReference>
<reference evidence="2" key="1">
    <citation type="submission" date="2022-12" db="EMBL/GenBank/DDBJ databases">
        <authorList>
            <person name="Petersen C."/>
        </authorList>
    </citation>
    <scope>NUCLEOTIDE SEQUENCE</scope>
    <source>
        <strain evidence="2">IBT 15544</strain>
    </source>
</reference>
<dbReference type="EMBL" id="JAPQKR010000008">
    <property type="protein sequence ID" value="KAJ5212028.1"/>
    <property type="molecule type" value="Genomic_DNA"/>
</dbReference>
<evidence type="ECO:0000256" key="1">
    <source>
        <dbReference type="SAM" id="MobiDB-lite"/>
    </source>
</evidence>
<reference evidence="2" key="2">
    <citation type="journal article" date="2023" name="IMA Fungus">
        <title>Comparative genomic study of the Penicillium genus elucidates a diverse pangenome and 15 lateral gene transfer events.</title>
        <authorList>
            <person name="Petersen C."/>
            <person name="Sorensen T."/>
            <person name="Nielsen M.R."/>
            <person name="Sondergaard T.E."/>
            <person name="Sorensen J.L."/>
            <person name="Fitzpatrick D.A."/>
            <person name="Frisvad J.C."/>
            <person name="Nielsen K.L."/>
        </authorList>
    </citation>
    <scope>NUCLEOTIDE SEQUENCE</scope>
    <source>
        <strain evidence="2">IBT 15544</strain>
    </source>
</reference>
<evidence type="ECO:0000313" key="2">
    <source>
        <dbReference type="EMBL" id="KAJ5212028.1"/>
    </source>
</evidence>
<dbReference type="AlphaFoldDB" id="A0A9W9T741"/>
<accession>A0A9W9T741</accession>
<protein>
    <recommendedName>
        <fullName evidence="4">Sigma-70 region 2 family protein</fullName>
    </recommendedName>
</protein>
<feature type="region of interest" description="Disordered" evidence="1">
    <location>
        <begin position="43"/>
        <end position="102"/>
    </location>
</feature>
<feature type="compositionally biased region" description="Polar residues" evidence="1">
    <location>
        <begin position="90"/>
        <end position="102"/>
    </location>
</feature>
<name>A0A9W9T741_9EURO</name>
<comment type="caution">
    <text evidence="2">The sequence shown here is derived from an EMBL/GenBank/DDBJ whole genome shotgun (WGS) entry which is preliminary data.</text>
</comment>
<organism evidence="2 3">
    <name type="scientific">Penicillium cinerascens</name>
    <dbReference type="NCBI Taxonomy" id="70096"/>
    <lineage>
        <taxon>Eukaryota</taxon>
        <taxon>Fungi</taxon>
        <taxon>Dikarya</taxon>
        <taxon>Ascomycota</taxon>
        <taxon>Pezizomycotina</taxon>
        <taxon>Eurotiomycetes</taxon>
        <taxon>Eurotiomycetidae</taxon>
        <taxon>Eurotiales</taxon>
        <taxon>Aspergillaceae</taxon>
        <taxon>Penicillium</taxon>
    </lineage>
</organism>
<feature type="compositionally biased region" description="Basic residues" evidence="1">
    <location>
        <begin position="65"/>
        <end position="80"/>
    </location>
</feature>
<evidence type="ECO:0000313" key="3">
    <source>
        <dbReference type="Proteomes" id="UP001150904"/>
    </source>
</evidence>
<gene>
    <name evidence="2" type="ORF">N7498_003674</name>
</gene>
<feature type="compositionally biased region" description="Polar residues" evidence="1">
    <location>
        <begin position="378"/>
        <end position="396"/>
    </location>
</feature>
<dbReference type="Pfam" id="PF11951">
    <property type="entry name" value="Fungal_trans_2"/>
    <property type="match status" value="1"/>
</dbReference>
<dbReference type="Proteomes" id="UP001150904">
    <property type="component" value="Unassembled WGS sequence"/>
</dbReference>
<evidence type="ECO:0008006" key="4">
    <source>
        <dbReference type="Google" id="ProtNLM"/>
    </source>
</evidence>
<feature type="region of interest" description="Disordered" evidence="1">
    <location>
        <begin position="378"/>
        <end position="427"/>
    </location>
</feature>
<keyword evidence="3" id="KW-1185">Reference proteome</keyword>
<dbReference type="PANTHER" id="PTHR37540:SF10">
    <property type="entry name" value="SIGMA-70 REGION 2 FAMILY PROTEIN"/>
    <property type="match status" value="1"/>
</dbReference>
<dbReference type="GeneID" id="83178037"/>
<dbReference type="PANTHER" id="PTHR37540">
    <property type="entry name" value="TRANSCRIPTION FACTOR (ACR-2), PUTATIVE-RELATED-RELATED"/>
    <property type="match status" value="1"/>
</dbReference>
<proteinExistence type="predicted"/>
<dbReference type="OrthoDB" id="4158087at2759"/>
<dbReference type="InterPro" id="IPR021858">
    <property type="entry name" value="Fun_TF"/>
</dbReference>
<sequence length="656" mass="73227">MSNPTKAASNVENSNMRWQFIDSSNNSRSNLTQVKRHVMQEYLRYKKGGSRQTSESEEEPVIASKRGRPRKGRAAKRKSARKAEKSSSPDQSQEGTFPSGDTQAQIEDIHWREAATSSIISLAVPVLDPALPLSHHTSPVVPQGYQFPPRGFLNFSPYSHNYTEDSNSLESFSSATITLLEYARSPRTILSAARTDPFNSLPIELDLEGQRLFDFYVSDMPACSYGTHFRSTKAHNWYTAVFIPEAMKGAVAFQNTILVHAANTWAWVRNETETSSTLLHRDRALTMLREHLSNDPRADSDVAIISCLSAAALEDFDPRPGHKEISWVHMRAAREMIRSRGGPTAFANTRLGMLINWQDYILSGYETHGPSFFFENEPPTSISQPECAQSQPSHNLYSIPSPPSSTSSVLSDLAACPEPTPTAQRTSPMDEIRLQCEEFLDFLRRCEQLSLYQLHNLESCDPTRYTAVKTSSLLYKVLAAPPSARFTASGDRKQMVARLTAVMMLNAALWDYRYTPILAGTFLSTLEQAMVDSEVNLSGSVEAILQILLACNDGCTNNWTTSVEGSVALGLAESIPDFKQYSPIATSPSARPWFTGRMLKIAKRLGADSWHRINDFLFDCLTLRVTESSAYLWEADLRREILDAPLTSYVMPSLMV</sequence>